<evidence type="ECO:0000256" key="1">
    <source>
        <dbReference type="ARBA" id="ARBA00022737"/>
    </source>
</evidence>
<dbReference type="SMART" id="SM00409">
    <property type="entry name" value="IG"/>
    <property type="match status" value="2"/>
</dbReference>
<name>A0A8S3YML2_9EUPU</name>
<dbReference type="InterPro" id="IPR003598">
    <property type="entry name" value="Ig_sub2"/>
</dbReference>
<evidence type="ECO:0000313" key="6">
    <source>
        <dbReference type="Proteomes" id="UP000678393"/>
    </source>
</evidence>
<dbReference type="PANTHER" id="PTHR44170">
    <property type="entry name" value="PROTEIN SIDEKICK"/>
    <property type="match status" value="1"/>
</dbReference>
<dbReference type="GO" id="GO:0098609">
    <property type="term" value="P:cell-cell adhesion"/>
    <property type="evidence" value="ECO:0007669"/>
    <property type="project" value="TreeGrafter"/>
</dbReference>
<dbReference type="Pfam" id="PF13927">
    <property type="entry name" value="Ig_3"/>
    <property type="match status" value="1"/>
</dbReference>
<feature type="non-terminal residue" evidence="5">
    <location>
        <position position="336"/>
    </location>
</feature>
<keyword evidence="3" id="KW-0732">Signal</keyword>
<evidence type="ECO:0000259" key="4">
    <source>
        <dbReference type="PROSITE" id="PS50835"/>
    </source>
</evidence>
<dbReference type="OrthoDB" id="6152037at2759"/>
<feature type="domain" description="Ig-like" evidence="4">
    <location>
        <begin position="250"/>
        <end position="334"/>
    </location>
</feature>
<sequence>MASQLLYLGLLFTMTIACACAQGAESNEEPKIDMGLSLVPGPHVILVQRNMKTPVLLNCSLNVTDQKLLPLNYKWLKDGQPIDVIHRKSKMQLLPNGSLLLQPRRTKNRNRTLDGVYDCLVTTATKHVLIARRVKVVVASIAKNFSKEPTSKDAYKGGVARFECNIRAEPVASYIWHRNDTQLPQDDERFTSLRSGVLQISDIDLSDAGLYWCQATTYLFTSQEQIANFGWKKGRRAELKVKSDSSARPPTLLASPQNISILAGDTAEFECFADGNPLPSVVWKKKDSDLTFGPQKVSRHGNLRLVQVAPDDAGVYECTVTGRGKTLKASATLTVL</sequence>
<dbReference type="InterPro" id="IPR013098">
    <property type="entry name" value="Ig_I-set"/>
</dbReference>
<feature type="chain" id="PRO_5035781979" description="Ig-like domain-containing protein" evidence="3">
    <location>
        <begin position="22"/>
        <end position="336"/>
    </location>
</feature>
<dbReference type="Proteomes" id="UP000678393">
    <property type="component" value="Unassembled WGS sequence"/>
</dbReference>
<dbReference type="Pfam" id="PF07679">
    <property type="entry name" value="I-set"/>
    <property type="match status" value="1"/>
</dbReference>
<keyword evidence="6" id="KW-1185">Reference proteome</keyword>
<dbReference type="Gene3D" id="2.60.40.10">
    <property type="entry name" value="Immunoglobulins"/>
    <property type="match status" value="3"/>
</dbReference>
<feature type="domain" description="Ig-like" evidence="4">
    <location>
        <begin position="42"/>
        <end position="129"/>
    </location>
</feature>
<dbReference type="PROSITE" id="PS50835">
    <property type="entry name" value="IG_LIKE"/>
    <property type="match status" value="3"/>
</dbReference>
<reference evidence="5" key="1">
    <citation type="submission" date="2021-04" db="EMBL/GenBank/DDBJ databases">
        <authorList>
            <consortium name="Molecular Ecology Group"/>
        </authorList>
    </citation>
    <scope>NUCLEOTIDE SEQUENCE</scope>
</reference>
<proteinExistence type="predicted"/>
<organism evidence="5 6">
    <name type="scientific">Candidula unifasciata</name>
    <dbReference type="NCBI Taxonomy" id="100452"/>
    <lineage>
        <taxon>Eukaryota</taxon>
        <taxon>Metazoa</taxon>
        <taxon>Spiralia</taxon>
        <taxon>Lophotrochozoa</taxon>
        <taxon>Mollusca</taxon>
        <taxon>Gastropoda</taxon>
        <taxon>Heterobranchia</taxon>
        <taxon>Euthyneura</taxon>
        <taxon>Panpulmonata</taxon>
        <taxon>Eupulmonata</taxon>
        <taxon>Stylommatophora</taxon>
        <taxon>Helicina</taxon>
        <taxon>Helicoidea</taxon>
        <taxon>Geomitridae</taxon>
        <taxon>Candidula</taxon>
    </lineage>
</organism>
<dbReference type="InterPro" id="IPR013783">
    <property type="entry name" value="Ig-like_fold"/>
</dbReference>
<dbReference type="SMART" id="SM00408">
    <property type="entry name" value="IGc2"/>
    <property type="match status" value="2"/>
</dbReference>
<feature type="non-terminal residue" evidence="5">
    <location>
        <position position="1"/>
    </location>
</feature>
<evidence type="ECO:0000313" key="5">
    <source>
        <dbReference type="EMBL" id="CAG5116742.1"/>
    </source>
</evidence>
<dbReference type="CDD" id="cd00096">
    <property type="entry name" value="Ig"/>
    <property type="match status" value="1"/>
</dbReference>
<dbReference type="InterPro" id="IPR036179">
    <property type="entry name" value="Ig-like_dom_sf"/>
</dbReference>
<feature type="signal peptide" evidence="3">
    <location>
        <begin position="1"/>
        <end position="21"/>
    </location>
</feature>
<dbReference type="SUPFAM" id="SSF48726">
    <property type="entry name" value="Immunoglobulin"/>
    <property type="match status" value="2"/>
</dbReference>
<gene>
    <name evidence="5" type="ORF">CUNI_LOCUS2300</name>
</gene>
<evidence type="ECO:0000256" key="3">
    <source>
        <dbReference type="SAM" id="SignalP"/>
    </source>
</evidence>
<dbReference type="PANTHER" id="PTHR44170:SF59">
    <property type="entry name" value="PROTOGENIN-LIKE"/>
    <property type="match status" value="1"/>
</dbReference>
<accession>A0A8S3YML2</accession>
<dbReference type="InterPro" id="IPR007110">
    <property type="entry name" value="Ig-like_dom"/>
</dbReference>
<protein>
    <recommendedName>
        <fullName evidence="4">Ig-like domain-containing protein</fullName>
    </recommendedName>
</protein>
<comment type="caution">
    <text evidence="5">The sequence shown here is derived from an EMBL/GenBank/DDBJ whole genome shotgun (WGS) entry which is preliminary data.</text>
</comment>
<evidence type="ECO:0000256" key="2">
    <source>
        <dbReference type="ARBA" id="ARBA00023157"/>
    </source>
</evidence>
<keyword evidence="1" id="KW-0677">Repeat</keyword>
<keyword evidence="2" id="KW-1015">Disulfide bond</keyword>
<dbReference type="InterPro" id="IPR003599">
    <property type="entry name" value="Ig_sub"/>
</dbReference>
<dbReference type="AlphaFoldDB" id="A0A8S3YML2"/>
<dbReference type="EMBL" id="CAJHNH020000294">
    <property type="protein sequence ID" value="CAG5116742.1"/>
    <property type="molecule type" value="Genomic_DNA"/>
</dbReference>
<feature type="domain" description="Ig-like" evidence="4">
    <location>
        <begin position="143"/>
        <end position="227"/>
    </location>
</feature>